<comment type="caution">
    <text evidence="4">The sequence shown here is derived from an EMBL/GenBank/DDBJ whole genome shotgun (WGS) entry which is preliminary data.</text>
</comment>
<keyword evidence="2" id="KW-0175">Coiled coil</keyword>
<dbReference type="AlphaFoldDB" id="A0A8J5XIC7"/>
<dbReference type="GO" id="GO:0005685">
    <property type="term" value="C:U1 snRNP"/>
    <property type="evidence" value="ECO:0007669"/>
    <property type="project" value="InterPro"/>
</dbReference>
<feature type="region of interest" description="Disordered" evidence="3">
    <location>
        <begin position="21"/>
        <end position="40"/>
    </location>
</feature>
<feature type="compositionally biased region" description="Basic and acidic residues" evidence="3">
    <location>
        <begin position="327"/>
        <end position="377"/>
    </location>
</feature>
<proteinExistence type="inferred from homology"/>
<feature type="coiled-coil region" evidence="2">
    <location>
        <begin position="104"/>
        <end position="164"/>
    </location>
</feature>
<dbReference type="GO" id="GO:0003729">
    <property type="term" value="F:mRNA binding"/>
    <property type="evidence" value="ECO:0007669"/>
    <property type="project" value="InterPro"/>
</dbReference>
<dbReference type="OrthoDB" id="10266921at2759"/>
<evidence type="ECO:0000313" key="5">
    <source>
        <dbReference type="Proteomes" id="UP000751190"/>
    </source>
</evidence>
<evidence type="ECO:0000256" key="2">
    <source>
        <dbReference type="SAM" id="Coils"/>
    </source>
</evidence>
<gene>
    <name evidence="4" type="ORF">KFE25_001275</name>
</gene>
<dbReference type="EMBL" id="JAGTXO010000024">
    <property type="protein sequence ID" value="KAG8461657.1"/>
    <property type="molecule type" value="Genomic_DNA"/>
</dbReference>
<comment type="similarity">
    <text evidence="1">Belongs to the Luc7 family.</text>
</comment>
<accession>A0A8J5XIC7</accession>
<dbReference type="PANTHER" id="PTHR12375">
    <property type="entry name" value="RNA-BINDING PROTEIN LUC7-RELATED"/>
    <property type="match status" value="1"/>
</dbReference>
<evidence type="ECO:0000313" key="4">
    <source>
        <dbReference type="EMBL" id="KAG8461657.1"/>
    </source>
</evidence>
<protein>
    <submittedName>
        <fullName evidence="4">Uncharacterized protein</fullName>
    </submittedName>
</protein>
<dbReference type="Proteomes" id="UP000751190">
    <property type="component" value="Unassembled WGS sequence"/>
</dbReference>
<feature type="region of interest" description="Disordered" evidence="3">
    <location>
        <begin position="245"/>
        <end position="390"/>
    </location>
</feature>
<evidence type="ECO:0000256" key="3">
    <source>
        <dbReference type="SAM" id="MobiDB-lite"/>
    </source>
</evidence>
<evidence type="ECO:0000256" key="1">
    <source>
        <dbReference type="ARBA" id="ARBA00005655"/>
    </source>
</evidence>
<dbReference type="GO" id="GO:0006376">
    <property type="term" value="P:mRNA splice site recognition"/>
    <property type="evidence" value="ECO:0007669"/>
    <property type="project" value="InterPro"/>
</dbReference>
<sequence>MPPKFRNVGAYDAVRAMMDSLMGEDRDVPPDQRDSVKRRELGDDDVDRFYLCGCSPYVVLAQTKSESMLPRVDALLVQDERLKAEWDALPQGEKDRYGFEHETLNFLQDMVDEMDRRIAATKARLDASNEPAEPDMTPEVAQQVQALKDQILELQVKAELAGEQGEVEASVALSAQADALGARKAELQEAAEVRRAQSAARRQVVCAVSGLIYAANDSDARIAELQSGRQYRGWKAMRERLQQLRAQAPRPGAPRFSRRAGFSRVERERDERAGGRPYEPRAREYGGGSRSRERDERAGAADGSGRYGRAHEPERARAGRAYGEARGYTDERGYAGPRGYEREREYGRGYERGERGYERGGRGYERGERGGYDERGRGAYPVGARGYRRD</sequence>
<feature type="compositionally biased region" description="Basic and acidic residues" evidence="3">
    <location>
        <begin position="264"/>
        <end position="299"/>
    </location>
</feature>
<dbReference type="InterPro" id="IPR004882">
    <property type="entry name" value="Luc7-rel"/>
</dbReference>
<feature type="compositionally biased region" description="Basic and acidic residues" evidence="3">
    <location>
        <begin position="23"/>
        <end position="40"/>
    </location>
</feature>
<keyword evidence="5" id="KW-1185">Reference proteome</keyword>
<organism evidence="4 5">
    <name type="scientific">Diacronema lutheri</name>
    <name type="common">Unicellular marine alga</name>
    <name type="synonym">Monochrysis lutheri</name>
    <dbReference type="NCBI Taxonomy" id="2081491"/>
    <lineage>
        <taxon>Eukaryota</taxon>
        <taxon>Haptista</taxon>
        <taxon>Haptophyta</taxon>
        <taxon>Pavlovophyceae</taxon>
        <taxon>Pavlovales</taxon>
        <taxon>Pavlovaceae</taxon>
        <taxon>Diacronema</taxon>
    </lineage>
</organism>
<dbReference type="OMA" id="PCTRIHD"/>
<reference evidence="4" key="1">
    <citation type="submission" date="2021-05" db="EMBL/GenBank/DDBJ databases">
        <title>The genome of the haptophyte Pavlova lutheri (Diacronema luteri, Pavlovales) - a model for lipid biosynthesis in eukaryotic algae.</title>
        <authorList>
            <person name="Hulatt C.J."/>
            <person name="Posewitz M.C."/>
        </authorList>
    </citation>
    <scope>NUCLEOTIDE SEQUENCE</scope>
    <source>
        <strain evidence="4">NIVA-4/92</strain>
    </source>
</reference>
<dbReference type="Pfam" id="PF03194">
    <property type="entry name" value="LUC7"/>
    <property type="match status" value="1"/>
</dbReference>
<name>A0A8J5XIC7_DIALT</name>